<name>A0A0D3J375_EMIH1</name>
<evidence type="ECO:0000256" key="2">
    <source>
        <dbReference type="SAM" id="SignalP"/>
    </source>
</evidence>
<dbReference type="KEGG" id="ehx:EMIHUDRAFT_95800"/>
<dbReference type="Gene3D" id="3.40.50.150">
    <property type="entry name" value="Vaccinia Virus protein VP39"/>
    <property type="match status" value="1"/>
</dbReference>
<reference evidence="4" key="2">
    <citation type="submission" date="2024-10" db="UniProtKB">
        <authorList>
            <consortium name="EnsemblProtists"/>
        </authorList>
    </citation>
    <scope>IDENTIFICATION</scope>
</reference>
<keyword evidence="2" id="KW-0732">Signal</keyword>
<dbReference type="Proteomes" id="UP000013827">
    <property type="component" value="Unassembled WGS sequence"/>
</dbReference>
<dbReference type="InterPro" id="IPR029063">
    <property type="entry name" value="SAM-dependent_MTases_sf"/>
</dbReference>
<feature type="region of interest" description="Disordered" evidence="1">
    <location>
        <begin position="149"/>
        <end position="168"/>
    </location>
</feature>
<feature type="signal peptide" evidence="2">
    <location>
        <begin position="1"/>
        <end position="17"/>
    </location>
</feature>
<evidence type="ECO:0000256" key="1">
    <source>
        <dbReference type="SAM" id="MobiDB-lite"/>
    </source>
</evidence>
<feature type="domain" description="23S rRNA (guanine(745)-N(1))-methyltransferase N-terminal" evidence="3">
    <location>
        <begin position="32"/>
        <end position="68"/>
    </location>
</feature>
<dbReference type="HOGENOM" id="CLU_848452_0_0_1"/>
<keyword evidence="5" id="KW-1185">Reference proteome</keyword>
<organism evidence="4 5">
    <name type="scientific">Emiliania huxleyi (strain CCMP1516)</name>
    <dbReference type="NCBI Taxonomy" id="280463"/>
    <lineage>
        <taxon>Eukaryota</taxon>
        <taxon>Haptista</taxon>
        <taxon>Haptophyta</taxon>
        <taxon>Prymnesiophyceae</taxon>
        <taxon>Isochrysidales</taxon>
        <taxon>Noelaerhabdaceae</taxon>
        <taxon>Emiliania</taxon>
    </lineage>
</organism>
<dbReference type="InterPro" id="IPR048647">
    <property type="entry name" value="RlmA_N"/>
</dbReference>
<feature type="compositionally biased region" description="Gly residues" evidence="1">
    <location>
        <begin position="151"/>
        <end position="168"/>
    </location>
</feature>
<sequence length="328" mass="32952">MALVAAALARLPASAAALSLPAASAARAPVAYRCPSCGDPLLPTSSGSLRCCNGHSVDAAREGHHHLLRRPLSSKVAEEADQVARAARAFHDGGSFDAAADAIAAEVVRALLDGPQPAAGRGARCELLAAGCGDGLILRRIERALRQRGSDLGGGGGDGSSSCGGDGGGGGGDGVCSPAVGLWGVDTAKRAVLSAFAPARMGEASLTGPRHLRELRALAGAPVYSEPKQVSAGQGEKYTRLELQRRYRGDALEALCGMTPFCRKAPRERKAALRRAAAADAAADAAGGGAGGGADGGGGLDVTLDVITSTHRVWLGTGGFAECPEALY</sequence>
<accession>A0A0D3J375</accession>
<dbReference type="GeneID" id="19045961"/>
<dbReference type="EnsemblProtists" id="EOD17960">
    <property type="protein sequence ID" value="EOD17960"/>
    <property type="gene ID" value="EMIHUDRAFT_95800"/>
</dbReference>
<evidence type="ECO:0000313" key="5">
    <source>
        <dbReference type="Proteomes" id="UP000013827"/>
    </source>
</evidence>
<feature type="chain" id="PRO_5044291304" description="23S rRNA (guanine(745)-N(1))-methyltransferase N-terminal domain-containing protein" evidence="2">
    <location>
        <begin position="18"/>
        <end position="328"/>
    </location>
</feature>
<reference evidence="5" key="1">
    <citation type="journal article" date="2013" name="Nature">
        <title>Pan genome of the phytoplankton Emiliania underpins its global distribution.</title>
        <authorList>
            <person name="Read B.A."/>
            <person name="Kegel J."/>
            <person name="Klute M.J."/>
            <person name="Kuo A."/>
            <person name="Lefebvre S.C."/>
            <person name="Maumus F."/>
            <person name="Mayer C."/>
            <person name="Miller J."/>
            <person name="Monier A."/>
            <person name="Salamov A."/>
            <person name="Young J."/>
            <person name="Aguilar M."/>
            <person name="Claverie J.M."/>
            <person name="Frickenhaus S."/>
            <person name="Gonzalez K."/>
            <person name="Herman E.K."/>
            <person name="Lin Y.C."/>
            <person name="Napier J."/>
            <person name="Ogata H."/>
            <person name="Sarno A.F."/>
            <person name="Shmutz J."/>
            <person name="Schroeder D."/>
            <person name="de Vargas C."/>
            <person name="Verret F."/>
            <person name="von Dassow P."/>
            <person name="Valentin K."/>
            <person name="Van de Peer Y."/>
            <person name="Wheeler G."/>
            <person name="Dacks J.B."/>
            <person name="Delwiche C.F."/>
            <person name="Dyhrman S.T."/>
            <person name="Glockner G."/>
            <person name="John U."/>
            <person name="Richards T."/>
            <person name="Worden A.Z."/>
            <person name="Zhang X."/>
            <person name="Grigoriev I.V."/>
            <person name="Allen A.E."/>
            <person name="Bidle K."/>
            <person name="Borodovsky M."/>
            <person name="Bowler C."/>
            <person name="Brownlee C."/>
            <person name="Cock J.M."/>
            <person name="Elias M."/>
            <person name="Gladyshev V.N."/>
            <person name="Groth M."/>
            <person name="Guda C."/>
            <person name="Hadaegh A."/>
            <person name="Iglesias-Rodriguez M.D."/>
            <person name="Jenkins J."/>
            <person name="Jones B.M."/>
            <person name="Lawson T."/>
            <person name="Leese F."/>
            <person name="Lindquist E."/>
            <person name="Lobanov A."/>
            <person name="Lomsadze A."/>
            <person name="Malik S.B."/>
            <person name="Marsh M.E."/>
            <person name="Mackinder L."/>
            <person name="Mock T."/>
            <person name="Mueller-Roeber B."/>
            <person name="Pagarete A."/>
            <person name="Parker M."/>
            <person name="Probert I."/>
            <person name="Quesneville H."/>
            <person name="Raines C."/>
            <person name="Rensing S.A."/>
            <person name="Riano-Pachon D.M."/>
            <person name="Richier S."/>
            <person name="Rokitta S."/>
            <person name="Shiraiwa Y."/>
            <person name="Soanes D.M."/>
            <person name="van der Giezen M."/>
            <person name="Wahlund T.M."/>
            <person name="Williams B."/>
            <person name="Wilson W."/>
            <person name="Wolfe G."/>
            <person name="Wurch L.L."/>
        </authorList>
    </citation>
    <scope>NUCLEOTIDE SEQUENCE</scope>
</reference>
<dbReference type="PaxDb" id="2903-EOD17960"/>
<proteinExistence type="predicted"/>
<evidence type="ECO:0000313" key="4">
    <source>
        <dbReference type="EnsemblProtists" id="EOD17960"/>
    </source>
</evidence>
<dbReference type="RefSeq" id="XP_005770389.1">
    <property type="nucleotide sequence ID" value="XM_005770332.1"/>
</dbReference>
<dbReference type="Pfam" id="PF21302">
    <property type="entry name" value="Zn_ribbon_RlmA"/>
    <property type="match status" value="1"/>
</dbReference>
<protein>
    <recommendedName>
        <fullName evidence="3">23S rRNA (guanine(745)-N(1))-methyltransferase N-terminal domain-containing protein</fullName>
    </recommendedName>
</protein>
<evidence type="ECO:0000259" key="3">
    <source>
        <dbReference type="Pfam" id="PF21302"/>
    </source>
</evidence>
<dbReference type="AlphaFoldDB" id="A0A0D3J375"/>